<dbReference type="OrthoDB" id="1001469at2"/>
<dbReference type="Proteomes" id="UP000278983">
    <property type="component" value="Unassembled WGS sequence"/>
</dbReference>
<evidence type="ECO:0000313" key="3">
    <source>
        <dbReference type="EMBL" id="RUL58599.1"/>
    </source>
</evidence>
<sequence length="213" mass="22719">MKKKGVYLFSAAVLLSSCGLGGKDLANITNADGAIGSIINAATDTETITNIIYNVIGASKITEEELLGTWRYESPGCAFTSSKLLAQAGGEVAAKSIENELEKTFSKVGINSYNTSFSFRKDKSFSAKIAGLPLEGTYTYNPEDGSIVFNSMLFSAKGYVVRNAQGISLVFDSKKLLDVLQIISLKSGNSAISSLGDLGKYISSVRMGFDLMR</sequence>
<accession>A0A3S0PTB0</accession>
<feature type="signal peptide" evidence="1">
    <location>
        <begin position="1"/>
        <end position="22"/>
    </location>
</feature>
<dbReference type="AlphaFoldDB" id="A0A3S0PTB0"/>
<name>A0A3S0PTB0_9BACT</name>
<evidence type="ECO:0000256" key="1">
    <source>
        <dbReference type="SAM" id="SignalP"/>
    </source>
</evidence>
<feature type="domain" description="DUF4923" evidence="2">
    <location>
        <begin position="43"/>
        <end position="213"/>
    </location>
</feature>
<proteinExistence type="predicted"/>
<protein>
    <submittedName>
        <fullName evidence="3">DUF4923 family protein</fullName>
    </submittedName>
</protein>
<dbReference type="EMBL" id="RYYU01000001">
    <property type="protein sequence ID" value="RUL58599.1"/>
    <property type="molecule type" value="Genomic_DNA"/>
</dbReference>
<feature type="chain" id="PRO_5018769234" evidence="1">
    <location>
        <begin position="23"/>
        <end position="213"/>
    </location>
</feature>
<dbReference type="RefSeq" id="WP_126677696.1">
    <property type="nucleotide sequence ID" value="NZ_RYYU01000001.1"/>
</dbReference>
<reference evidence="3 4" key="1">
    <citation type="submission" date="2018-12" db="EMBL/GenBank/DDBJ databases">
        <title>Genome sequencing of Prevotella sp. KCOM 3155 (= JS262).</title>
        <authorList>
            <person name="Kook J.-K."/>
            <person name="Park S.-N."/>
            <person name="Lim Y.K."/>
        </authorList>
    </citation>
    <scope>NUCLEOTIDE SEQUENCE [LARGE SCALE GENOMIC DNA]</scope>
    <source>
        <strain evidence="3 4">KCOM 3155</strain>
    </source>
</reference>
<evidence type="ECO:0000259" key="2">
    <source>
        <dbReference type="Pfam" id="PF16270"/>
    </source>
</evidence>
<gene>
    <name evidence="3" type="ORF">EHV08_01650</name>
</gene>
<comment type="caution">
    <text evidence="3">The sequence shown here is derived from an EMBL/GenBank/DDBJ whole genome shotgun (WGS) entry which is preliminary data.</text>
</comment>
<dbReference type="Pfam" id="PF16270">
    <property type="entry name" value="DUF4923"/>
    <property type="match status" value="1"/>
</dbReference>
<dbReference type="PROSITE" id="PS51257">
    <property type="entry name" value="PROKAR_LIPOPROTEIN"/>
    <property type="match status" value="1"/>
</dbReference>
<evidence type="ECO:0000313" key="4">
    <source>
        <dbReference type="Proteomes" id="UP000278983"/>
    </source>
</evidence>
<keyword evidence="4" id="KW-1185">Reference proteome</keyword>
<keyword evidence="1" id="KW-0732">Signal</keyword>
<dbReference type="InterPro" id="IPR032575">
    <property type="entry name" value="DUF4923"/>
</dbReference>
<organism evidence="3 4">
    <name type="scientific">Prevotella koreensis</name>
    <dbReference type="NCBI Taxonomy" id="2490854"/>
    <lineage>
        <taxon>Bacteria</taxon>
        <taxon>Pseudomonadati</taxon>
        <taxon>Bacteroidota</taxon>
        <taxon>Bacteroidia</taxon>
        <taxon>Bacteroidales</taxon>
        <taxon>Prevotellaceae</taxon>
        <taxon>Prevotella</taxon>
    </lineage>
</organism>